<keyword evidence="1 3" id="KW-0378">Hydrolase</keyword>
<gene>
    <name evidence="3" type="ORF">ENV54_04365</name>
</gene>
<dbReference type="AlphaFoldDB" id="A0A7C4EWN8"/>
<name>A0A7C4EWN8_9BACT</name>
<sequence length="294" mass="32422">MEWDIFSLMFRRLLAALKIQEQSPPSPSLDRGRAIAGGERFSLNVEGIKIVGSIYFPGARHSRLQPVVVICHGIPGSGTPRPANDPGYEGLAARFANLGFAVVIFNFRGCGESGGDFDMLGWTRDLEAVLEHVSNAPYIDSKRIMVIGFSGGGAAAVYVSAQARLVYGLAVVGTPASFSIFQQEPAKIIDDFRKRGIIRSEGFPKDAEAWVRHFEEIEPRRWAPHFRGQHFLIVHGDADELVPVEQASELYAAAPAGVTRLSIIPGGKHRLRLDERCIEILEAWLKNKVDTRLF</sequence>
<protein>
    <submittedName>
        <fullName evidence="3">Alpha/beta fold hydrolase</fullName>
    </submittedName>
</protein>
<dbReference type="PANTHER" id="PTHR22946:SF9">
    <property type="entry name" value="POLYKETIDE TRANSFERASE AF380"/>
    <property type="match status" value="1"/>
</dbReference>
<evidence type="ECO:0000313" key="3">
    <source>
        <dbReference type="EMBL" id="HGH60515.1"/>
    </source>
</evidence>
<dbReference type="InterPro" id="IPR029058">
    <property type="entry name" value="AB_hydrolase_fold"/>
</dbReference>
<dbReference type="EMBL" id="DTGT01000138">
    <property type="protein sequence ID" value="HGH60515.1"/>
    <property type="molecule type" value="Genomic_DNA"/>
</dbReference>
<dbReference type="Gene3D" id="3.40.50.1820">
    <property type="entry name" value="alpha/beta hydrolase"/>
    <property type="match status" value="1"/>
</dbReference>
<dbReference type="InterPro" id="IPR050261">
    <property type="entry name" value="FrsA_esterase"/>
</dbReference>
<evidence type="ECO:0000256" key="1">
    <source>
        <dbReference type="ARBA" id="ARBA00022801"/>
    </source>
</evidence>
<accession>A0A7C4EWN8</accession>
<comment type="caution">
    <text evidence="3">The sequence shown here is derived from an EMBL/GenBank/DDBJ whole genome shotgun (WGS) entry which is preliminary data.</text>
</comment>
<dbReference type="PANTHER" id="PTHR22946">
    <property type="entry name" value="DIENELACTONE HYDROLASE DOMAIN-CONTAINING PROTEIN-RELATED"/>
    <property type="match status" value="1"/>
</dbReference>
<dbReference type="GO" id="GO:0052689">
    <property type="term" value="F:carboxylic ester hydrolase activity"/>
    <property type="evidence" value="ECO:0007669"/>
    <property type="project" value="UniProtKB-ARBA"/>
</dbReference>
<dbReference type="SUPFAM" id="SSF53474">
    <property type="entry name" value="alpha/beta-Hydrolases"/>
    <property type="match status" value="1"/>
</dbReference>
<dbReference type="GO" id="GO:0006508">
    <property type="term" value="P:proteolysis"/>
    <property type="evidence" value="ECO:0007669"/>
    <property type="project" value="InterPro"/>
</dbReference>
<dbReference type="InterPro" id="IPR001375">
    <property type="entry name" value="Peptidase_S9_cat"/>
</dbReference>
<dbReference type="GO" id="GO:0008236">
    <property type="term" value="F:serine-type peptidase activity"/>
    <property type="evidence" value="ECO:0007669"/>
    <property type="project" value="InterPro"/>
</dbReference>
<evidence type="ECO:0000259" key="2">
    <source>
        <dbReference type="Pfam" id="PF00326"/>
    </source>
</evidence>
<feature type="domain" description="Peptidase S9 prolyl oligopeptidase catalytic" evidence="2">
    <location>
        <begin position="95"/>
        <end position="276"/>
    </location>
</feature>
<dbReference type="Pfam" id="PF00326">
    <property type="entry name" value="Peptidase_S9"/>
    <property type="match status" value="1"/>
</dbReference>
<proteinExistence type="predicted"/>
<reference evidence="3" key="1">
    <citation type="journal article" date="2020" name="mSystems">
        <title>Genome- and Community-Level Interaction Insights into Carbon Utilization and Element Cycling Functions of Hydrothermarchaeota in Hydrothermal Sediment.</title>
        <authorList>
            <person name="Zhou Z."/>
            <person name="Liu Y."/>
            <person name="Xu W."/>
            <person name="Pan J."/>
            <person name="Luo Z.H."/>
            <person name="Li M."/>
        </authorList>
    </citation>
    <scope>NUCLEOTIDE SEQUENCE [LARGE SCALE GENOMIC DNA]</scope>
    <source>
        <strain evidence="3">SpSt-769</strain>
    </source>
</reference>
<organism evidence="3">
    <name type="scientific">Desulfomonile tiedjei</name>
    <dbReference type="NCBI Taxonomy" id="2358"/>
    <lineage>
        <taxon>Bacteria</taxon>
        <taxon>Pseudomonadati</taxon>
        <taxon>Thermodesulfobacteriota</taxon>
        <taxon>Desulfomonilia</taxon>
        <taxon>Desulfomonilales</taxon>
        <taxon>Desulfomonilaceae</taxon>
        <taxon>Desulfomonile</taxon>
    </lineage>
</organism>